<dbReference type="STRING" id="1333845.SAMN04487895_101616"/>
<proteinExistence type="predicted"/>
<evidence type="ECO:0000313" key="5">
    <source>
        <dbReference type="Proteomes" id="UP000683429"/>
    </source>
</evidence>
<dbReference type="Proteomes" id="UP000683429">
    <property type="component" value="Chromosome"/>
</dbReference>
<protein>
    <submittedName>
        <fullName evidence="3">Uncharacterized protein</fullName>
    </submittedName>
</protein>
<reference evidence="3 4" key="1">
    <citation type="submission" date="2016-10" db="EMBL/GenBank/DDBJ databases">
        <authorList>
            <person name="de Groot N.N."/>
        </authorList>
    </citation>
    <scope>NUCLEOTIDE SEQUENCE [LARGE SCALE GENOMIC DNA]</scope>
    <source>
        <strain evidence="3 4">CGMCC 1.10238</strain>
    </source>
</reference>
<dbReference type="AlphaFoldDB" id="A0A1H8GTA5"/>
<sequence length="94" mass="11027">MATAEERETIIRSDDDCKTWSVYTLQQTIITKLRKVGAEAYKVDSDGGHYYKDLKFNQVSFRTGKERNMSDEQKQAASERFKEMHKNKNKKESE</sequence>
<reference evidence="2 5" key="2">
    <citation type="submission" date="2021-06" db="EMBL/GenBank/DDBJ databases">
        <title>Whole genome sequence of Paenibacillus sophorae DSM23020 for comparative genomics.</title>
        <authorList>
            <person name="Kim M.-J."/>
            <person name="Lee G."/>
            <person name="Shin J.-H."/>
        </authorList>
    </citation>
    <scope>NUCLEOTIDE SEQUENCE [LARGE SCALE GENOMIC DNA]</scope>
    <source>
        <strain evidence="2 5">DSM 23020</strain>
    </source>
</reference>
<evidence type="ECO:0000313" key="3">
    <source>
        <dbReference type="EMBL" id="SEN46508.1"/>
    </source>
</evidence>
<dbReference type="EMBL" id="CP076607">
    <property type="protein sequence ID" value="QWU14313.1"/>
    <property type="molecule type" value="Genomic_DNA"/>
</dbReference>
<keyword evidence="5" id="KW-1185">Reference proteome</keyword>
<gene>
    <name evidence="2" type="ORF">KP014_20620</name>
    <name evidence="3" type="ORF">SAMN04487895_101616</name>
</gene>
<dbReference type="EMBL" id="FODH01000001">
    <property type="protein sequence ID" value="SEN46508.1"/>
    <property type="molecule type" value="Genomic_DNA"/>
</dbReference>
<dbReference type="OrthoDB" id="2362578at2"/>
<feature type="region of interest" description="Disordered" evidence="1">
    <location>
        <begin position="63"/>
        <end position="94"/>
    </location>
</feature>
<accession>A0A1H8GTA5</accession>
<evidence type="ECO:0000256" key="1">
    <source>
        <dbReference type="SAM" id="MobiDB-lite"/>
    </source>
</evidence>
<organism evidence="3 4">
    <name type="scientific">Paenibacillus sophorae</name>
    <dbReference type="NCBI Taxonomy" id="1333845"/>
    <lineage>
        <taxon>Bacteria</taxon>
        <taxon>Bacillati</taxon>
        <taxon>Bacillota</taxon>
        <taxon>Bacilli</taxon>
        <taxon>Bacillales</taxon>
        <taxon>Paenibacillaceae</taxon>
        <taxon>Paenibacillus</taxon>
    </lineage>
</organism>
<dbReference type="Proteomes" id="UP000198809">
    <property type="component" value="Unassembled WGS sequence"/>
</dbReference>
<evidence type="ECO:0000313" key="4">
    <source>
        <dbReference type="Proteomes" id="UP000198809"/>
    </source>
</evidence>
<dbReference type="RefSeq" id="WP_036588231.1">
    <property type="nucleotide sequence ID" value="NZ_CP076607.1"/>
</dbReference>
<evidence type="ECO:0000313" key="2">
    <source>
        <dbReference type="EMBL" id="QWU14313.1"/>
    </source>
</evidence>
<name>A0A1H8GTA5_9BACL</name>